<dbReference type="AlphaFoldDB" id="A0A182NWV0"/>
<keyword evidence="12" id="KW-1185">Reference proteome</keyword>
<dbReference type="PANTHER" id="PTHR46539">
    <property type="entry name" value="E3 UBIQUITIN-PROTEIN LIGASE ATL42"/>
    <property type="match status" value="1"/>
</dbReference>
<evidence type="ECO:0000313" key="12">
    <source>
        <dbReference type="Proteomes" id="UP000075884"/>
    </source>
</evidence>
<comment type="subcellular location">
    <subcellularLocation>
        <location evidence="1">Membrane</location>
    </subcellularLocation>
</comment>
<dbReference type="InterPro" id="IPR013083">
    <property type="entry name" value="Znf_RING/FYVE/PHD"/>
</dbReference>
<dbReference type="GO" id="GO:0016020">
    <property type="term" value="C:membrane"/>
    <property type="evidence" value="ECO:0007669"/>
    <property type="project" value="UniProtKB-SubCell"/>
</dbReference>
<evidence type="ECO:0000256" key="5">
    <source>
        <dbReference type="ARBA" id="ARBA00022833"/>
    </source>
</evidence>
<keyword evidence="2" id="KW-0812">Transmembrane</keyword>
<evidence type="ECO:0000259" key="10">
    <source>
        <dbReference type="PROSITE" id="PS50089"/>
    </source>
</evidence>
<evidence type="ECO:0000313" key="11">
    <source>
        <dbReference type="EnsemblMetazoa" id="ADIR014360-PA"/>
    </source>
</evidence>
<feature type="compositionally biased region" description="Basic and acidic residues" evidence="9">
    <location>
        <begin position="149"/>
        <end position="164"/>
    </location>
</feature>
<evidence type="ECO:0000256" key="7">
    <source>
        <dbReference type="ARBA" id="ARBA00023136"/>
    </source>
</evidence>
<dbReference type="InterPro" id="IPR001841">
    <property type="entry name" value="Znf_RING"/>
</dbReference>
<dbReference type="STRING" id="7168.A0A182NWV0"/>
<keyword evidence="3" id="KW-0479">Metal-binding</keyword>
<evidence type="ECO:0000256" key="4">
    <source>
        <dbReference type="ARBA" id="ARBA00022771"/>
    </source>
</evidence>
<evidence type="ECO:0000256" key="8">
    <source>
        <dbReference type="PROSITE-ProRule" id="PRU00175"/>
    </source>
</evidence>
<accession>A0A182NWV0</accession>
<proteinExistence type="predicted"/>
<reference evidence="11" key="2">
    <citation type="submission" date="2020-05" db="UniProtKB">
        <authorList>
            <consortium name="EnsemblMetazoa"/>
        </authorList>
    </citation>
    <scope>IDENTIFICATION</scope>
    <source>
        <strain evidence="11">WRAIR2</strain>
    </source>
</reference>
<feature type="domain" description="RING-type" evidence="10">
    <location>
        <begin position="10"/>
        <end position="49"/>
    </location>
</feature>
<dbReference type="PROSITE" id="PS50089">
    <property type="entry name" value="ZF_RING_2"/>
    <property type="match status" value="1"/>
</dbReference>
<feature type="compositionally biased region" description="Polar residues" evidence="9">
    <location>
        <begin position="56"/>
        <end position="71"/>
    </location>
</feature>
<keyword evidence="7" id="KW-0472">Membrane</keyword>
<organism evidence="11 12">
    <name type="scientific">Anopheles dirus</name>
    <dbReference type="NCBI Taxonomy" id="7168"/>
    <lineage>
        <taxon>Eukaryota</taxon>
        <taxon>Metazoa</taxon>
        <taxon>Ecdysozoa</taxon>
        <taxon>Arthropoda</taxon>
        <taxon>Hexapoda</taxon>
        <taxon>Insecta</taxon>
        <taxon>Pterygota</taxon>
        <taxon>Neoptera</taxon>
        <taxon>Endopterygota</taxon>
        <taxon>Diptera</taxon>
        <taxon>Nematocera</taxon>
        <taxon>Culicoidea</taxon>
        <taxon>Culicidae</taxon>
        <taxon>Anophelinae</taxon>
        <taxon>Anopheles</taxon>
    </lineage>
</organism>
<dbReference type="SMART" id="SM00184">
    <property type="entry name" value="RING"/>
    <property type="match status" value="1"/>
</dbReference>
<sequence length="164" mass="18439">MSVQPVALECTICLEKIETDAKFLLCLHSFHRSCIDNWLHVENICPLCRTEEADGENTSFGPEPSSNSSKSCAIHQQRDETYDSDTDTWETVTESDAFPEPEHGVDAFQYSDDRKAPPSSRVPPLPAQATEEQQQPLSPQLNMPKHCPKRDERLPSPAGDERSR</sequence>
<evidence type="ECO:0000256" key="6">
    <source>
        <dbReference type="ARBA" id="ARBA00022989"/>
    </source>
</evidence>
<dbReference type="GO" id="GO:0008270">
    <property type="term" value="F:zinc ion binding"/>
    <property type="evidence" value="ECO:0007669"/>
    <property type="project" value="UniProtKB-KW"/>
</dbReference>
<dbReference type="VEuPathDB" id="VectorBase:ADIR014360"/>
<keyword evidence="5" id="KW-0862">Zinc</keyword>
<keyword evidence="4 8" id="KW-0863">Zinc-finger</keyword>
<dbReference type="SUPFAM" id="SSF57850">
    <property type="entry name" value="RING/U-box"/>
    <property type="match status" value="1"/>
</dbReference>
<reference evidence="12" key="1">
    <citation type="submission" date="2013-03" db="EMBL/GenBank/DDBJ databases">
        <title>The Genome Sequence of Anopheles dirus WRAIR2.</title>
        <authorList>
            <consortium name="The Broad Institute Genomics Platform"/>
            <person name="Neafsey D.E."/>
            <person name="Walton C."/>
            <person name="Walker B."/>
            <person name="Young S.K."/>
            <person name="Zeng Q."/>
            <person name="Gargeya S."/>
            <person name="Fitzgerald M."/>
            <person name="Haas B."/>
            <person name="Abouelleil A."/>
            <person name="Allen A.W."/>
            <person name="Alvarado L."/>
            <person name="Arachchi H.M."/>
            <person name="Berlin A.M."/>
            <person name="Chapman S.B."/>
            <person name="Gainer-Dewar J."/>
            <person name="Goldberg J."/>
            <person name="Griggs A."/>
            <person name="Gujja S."/>
            <person name="Hansen M."/>
            <person name="Howarth C."/>
            <person name="Imamovic A."/>
            <person name="Ireland A."/>
            <person name="Larimer J."/>
            <person name="McCowan C."/>
            <person name="Murphy C."/>
            <person name="Pearson M."/>
            <person name="Poon T.W."/>
            <person name="Priest M."/>
            <person name="Roberts A."/>
            <person name="Saif S."/>
            <person name="Shea T."/>
            <person name="Sisk P."/>
            <person name="Sykes S."/>
            <person name="Wortman J."/>
            <person name="Nusbaum C."/>
            <person name="Birren B."/>
        </authorList>
    </citation>
    <scope>NUCLEOTIDE SEQUENCE [LARGE SCALE GENOMIC DNA]</scope>
    <source>
        <strain evidence="12">WRAIR2</strain>
    </source>
</reference>
<dbReference type="Proteomes" id="UP000075884">
    <property type="component" value="Unassembled WGS sequence"/>
</dbReference>
<keyword evidence="6" id="KW-1133">Transmembrane helix</keyword>
<feature type="region of interest" description="Disordered" evidence="9">
    <location>
        <begin position="54"/>
        <end position="164"/>
    </location>
</feature>
<name>A0A182NWV0_9DIPT</name>
<evidence type="ECO:0000256" key="9">
    <source>
        <dbReference type="SAM" id="MobiDB-lite"/>
    </source>
</evidence>
<dbReference type="EnsemblMetazoa" id="ADIR014360-RA">
    <property type="protein sequence ID" value="ADIR014360-PA"/>
    <property type="gene ID" value="ADIR014360"/>
</dbReference>
<dbReference type="Gene3D" id="3.30.40.10">
    <property type="entry name" value="Zinc/RING finger domain, C3HC4 (zinc finger)"/>
    <property type="match status" value="1"/>
</dbReference>
<feature type="compositionally biased region" description="Polar residues" evidence="9">
    <location>
        <begin position="130"/>
        <end position="141"/>
    </location>
</feature>
<protein>
    <submittedName>
        <fullName evidence="11">RING-type domain-containing protein</fullName>
    </submittedName>
</protein>
<dbReference type="PANTHER" id="PTHR46539:SF1">
    <property type="entry name" value="E3 UBIQUITIN-PROTEIN LIGASE ATL42"/>
    <property type="match status" value="1"/>
</dbReference>
<evidence type="ECO:0000256" key="3">
    <source>
        <dbReference type="ARBA" id="ARBA00022723"/>
    </source>
</evidence>
<feature type="compositionally biased region" description="Basic and acidic residues" evidence="9">
    <location>
        <begin position="100"/>
        <end position="116"/>
    </location>
</feature>
<evidence type="ECO:0000256" key="1">
    <source>
        <dbReference type="ARBA" id="ARBA00004370"/>
    </source>
</evidence>
<evidence type="ECO:0000256" key="2">
    <source>
        <dbReference type="ARBA" id="ARBA00022692"/>
    </source>
</evidence>
<dbReference type="Pfam" id="PF13639">
    <property type="entry name" value="zf-RING_2"/>
    <property type="match status" value="1"/>
</dbReference>